<keyword evidence="8" id="KW-1185">Reference proteome</keyword>
<evidence type="ECO:0000256" key="3">
    <source>
        <dbReference type="ARBA" id="ARBA00023014"/>
    </source>
</evidence>
<dbReference type="GO" id="GO:0046872">
    <property type="term" value="F:metal ion binding"/>
    <property type="evidence" value="ECO:0007669"/>
    <property type="project" value="UniProtKB-KW"/>
</dbReference>
<dbReference type="OrthoDB" id="9813230at2"/>
<dbReference type="EMBL" id="CP001792">
    <property type="protein sequence ID" value="ACX76241.1"/>
    <property type="molecule type" value="Genomic_DNA"/>
</dbReference>
<dbReference type="KEGG" id="fsu:Fisuc_2658"/>
<dbReference type="PANTHER" id="PTHR43193">
    <property type="match status" value="1"/>
</dbReference>
<gene>
    <name evidence="5" type="ordered locus">Fisuc_2658</name>
    <name evidence="6" type="ordered locus">FSU_3227</name>
</gene>
<dbReference type="PROSITE" id="PS00198">
    <property type="entry name" value="4FE4S_FER_1"/>
    <property type="match status" value="1"/>
</dbReference>
<evidence type="ECO:0000313" key="8">
    <source>
        <dbReference type="Proteomes" id="UP000001497"/>
    </source>
</evidence>
<dbReference type="eggNOG" id="COG1143">
    <property type="taxonomic scope" value="Bacteria"/>
</dbReference>
<keyword evidence="3" id="KW-0411">Iron-sulfur</keyword>
<dbReference type="GO" id="GO:0051536">
    <property type="term" value="F:iron-sulfur cluster binding"/>
    <property type="evidence" value="ECO:0007669"/>
    <property type="project" value="UniProtKB-KW"/>
</dbReference>
<dbReference type="RefSeq" id="WP_014547255.1">
    <property type="nucleotide sequence ID" value="NC_013410.1"/>
</dbReference>
<dbReference type="Pfam" id="PF12838">
    <property type="entry name" value="Fer4_7"/>
    <property type="match status" value="1"/>
</dbReference>
<dbReference type="PANTHER" id="PTHR43193:SF2">
    <property type="entry name" value="POLYFERREDOXIN PROTEIN FWDF"/>
    <property type="match status" value="1"/>
</dbReference>
<feature type="domain" description="4Fe-4S ferredoxin-type" evidence="4">
    <location>
        <begin position="34"/>
        <end position="64"/>
    </location>
</feature>
<dbReference type="Proteomes" id="UP000001497">
    <property type="component" value="Chromosome"/>
</dbReference>
<feature type="domain" description="4Fe-4S ferredoxin-type" evidence="4">
    <location>
        <begin position="1"/>
        <end position="29"/>
    </location>
</feature>
<organism evidence="6 7">
    <name type="scientific">Fibrobacter succinogenes (strain ATCC 19169 / S85)</name>
    <dbReference type="NCBI Taxonomy" id="59374"/>
    <lineage>
        <taxon>Bacteria</taxon>
        <taxon>Pseudomonadati</taxon>
        <taxon>Fibrobacterota</taxon>
        <taxon>Fibrobacteria</taxon>
        <taxon>Fibrobacterales</taxon>
        <taxon>Fibrobacteraceae</taxon>
        <taxon>Fibrobacter</taxon>
    </lineage>
</organism>
<reference evidence="7" key="2">
    <citation type="submission" date="2010-08" db="EMBL/GenBank/DDBJ databases">
        <title>Complete sequence of Fibrobacter succinogenes subsp. succinogenes S85.</title>
        <authorList>
            <person name="Durkin A.S."/>
            <person name="Nelson K.E."/>
            <person name="Morrison M."/>
            <person name="Forsberg C.W."/>
            <person name="Wilson D.B."/>
            <person name="Russell J.B."/>
            <person name="Cann I.K.O."/>
            <person name="Mackie R.I."/>
            <person name="White B.A."/>
        </authorList>
    </citation>
    <scope>NUCLEOTIDE SEQUENCE [LARGE SCALE GENOMIC DNA]</scope>
    <source>
        <strain evidence="7">ATCC 19169 / S85</strain>
    </source>
</reference>
<dbReference type="Gene3D" id="3.30.70.20">
    <property type="match status" value="1"/>
</dbReference>
<evidence type="ECO:0000256" key="1">
    <source>
        <dbReference type="ARBA" id="ARBA00022723"/>
    </source>
</evidence>
<reference evidence="6" key="3">
    <citation type="submission" date="2010-08" db="EMBL/GenBank/DDBJ databases">
        <authorList>
            <person name="Durkin A.S."/>
            <person name="Nelson K.E."/>
            <person name="Morrison M."/>
            <person name="Forsberg C.W."/>
            <person name="Wilson D.B."/>
            <person name="Russell J.B."/>
            <person name="Cann I.K.O."/>
            <person name="Mackie R.I."/>
            <person name="White B.A."/>
        </authorList>
    </citation>
    <scope>NUCLEOTIDE SEQUENCE</scope>
    <source>
        <strain evidence="6">S85</strain>
    </source>
</reference>
<dbReference type="InterPro" id="IPR017900">
    <property type="entry name" value="4Fe4S_Fe_S_CS"/>
</dbReference>
<dbReference type="InterPro" id="IPR017896">
    <property type="entry name" value="4Fe4S_Fe-S-bd"/>
</dbReference>
<dbReference type="STRING" id="59374.FSU_3227"/>
<evidence type="ECO:0000259" key="4">
    <source>
        <dbReference type="PROSITE" id="PS51379"/>
    </source>
</evidence>
<accession>C9RMK9</accession>
<evidence type="ECO:0000256" key="2">
    <source>
        <dbReference type="ARBA" id="ARBA00023004"/>
    </source>
</evidence>
<dbReference type="Proteomes" id="UP000000517">
    <property type="component" value="Chromosome"/>
</dbReference>
<reference evidence="5 8" key="1">
    <citation type="submission" date="2009-10" db="EMBL/GenBank/DDBJ databases">
        <title>Complete sequence of Fibrobacter succinogenes subsp. succinogenes S85.</title>
        <authorList>
            <consortium name="US DOE Joint Genome Institute"/>
            <person name="Lucas S."/>
            <person name="Copeland A."/>
            <person name="Lapidus A."/>
            <person name="Glavina del Rio T."/>
            <person name="Tice H."/>
            <person name="Bruce D."/>
            <person name="Goodwin L."/>
            <person name="Pitluck S."/>
            <person name="Chertkov O."/>
            <person name="Detter J.C."/>
            <person name="Han C."/>
            <person name="Tapia R."/>
            <person name="Larimer F."/>
            <person name="Land M."/>
            <person name="Hauser L."/>
            <person name="Kyrpides N."/>
            <person name="Mikhailova N."/>
            <person name="Weimer P.J."/>
            <person name="Stevenson D.M."/>
            <person name="Boyum J."/>
            <person name="Brumm P.I."/>
            <person name="Mead D."/>
        </authorList>
    </citation>
    <scope>NUCLEOTIDE SEQUENCE [LARGE SCALE GENOMIC DNA]</scope>
    <source>
        <strain evidence="8">ATCC 19169 / S85</strain>
        <strain evidence="5">S85</strain>
    </source>
</reference>
<protein>
    <submittedName>
        <fullName evidence="6">4Fe-4S binding domain protein</fullName>
    </submittedName>
    <submittedName>
        <fullName evidence="5">4Fe-4S ferredoxin iron-sulfur binding domain protein</fullName>
    </submittedName>
</protein>
<sequence>MKLERDSNCSSCAACANICARSAITMRLDDKGFYRPVIDTDKCIFCGTCEQVCPWTNVVSNPNECFNEPRTVAAFAKNDSIRLESSSGGIFTMYHPEMDDNKGTSVVLLNSNHGKTLFDSIADKIVQCESKLEYAIEGNPCIVRSSNPHPKRAEFFANLDKCSMDDLINKYSPYPSFPKRMYH</sequence>
<name>C9RMK9_FIBSS</name>
<dbReference type="EMBL" id="CP002158">
    <property type="protein sequence ID" value="ADL24578.1"/>
    <property type="molecule type" value="Genomic_DNA"/>
</dbReference>
<dbReference type="KEGG" id="fsc:FSU_3227"/>
<dbReference type="InterPro" id="IPR052977">
    <property type="entry name" value="Polyferredoxin-like_ET"/>
</dbReference>
<evidence type="ECO:0000313" key="6">
    <source>
        <dbReference type="EMBL" id="ADL24578.1"/>
    </source>
</evidence>
<evidence type="ECO:0000313" key="7">
    <source>
        <dbReference type="Proteomes" id="UP000000517"/>
    </source>
</evidence>
<dbReference type="SUPFAM" id="SSF54862">
    <property type="entry name" value="4Fe-4S ferredoxins"/>
    <property type="match status" value="1"/>
</dbReference>
<proteinExistence type="predicted"/>
<keyword evidence="1" id="KW-0479">Metal-binding</keyword>
<dbReference type="PROSITE" id="PS51379">
    <property type="entry name" value="4FE4S_FER_2"/>
    <property type="match status" value="2"/>
</dbReference>
<dbReference type="HOGENOM" id="CLU_1562107_0_0_0"/>
<keyword evidence="2" id="KW-0408">Iron</keyword>
<dbReference type="AlphaFoldDB" id="C9RMK9"/>
<evidence type="ECO:0000313" key="5">
    <source>
        <dbReference type="EMBL" id="ACX76241.1"/>
    </source>
</evidence>